<feature type="region of interest" description="Disordered" evidence="4">
    <location>
        <begin position="1"/>
        <end position="119"/>
    </location>
</feature>
<feature type="compositionally biased region" description="Acidic residues" evidence="4">
    <location>
        <begin position="51"/>
        <end position="81"/>
    </location>
</feature>
<dbReference type="PANTHER" id="PTHR44267">
    <property type="entry name" value="WD REPEAT-CONTAINING PROTEIN 43"/>
    <property type="match status" value="1"/>
</dbReference>
<feature type="compositionally biased region" description="Acidic residues" evidence="4">
    <location>
        <begin position="349"/>
        <end position="393"/>
    </location>
</feature>
<dbReference type="InParanoid" id="A0A2N3NEN8"/>
<dbReference type="OrthoDB" id="30195at2759"/>
<accession>A0A2N3NEN8</accession>
<dbReference type="InterPro" id="IPR052414">
    <property type="entry name" value="U3_snoRNA-assoc_WDR"/>
</dbReference>
<protein>
    <recommendedName>
        <fullName evidence="5">Small-subunit processome Utp12 domain-containing protein</fullName>
    </recommendedName>
</protein>
<dbReference type="InterPro" id="IPR007148">
    <property type="entry name" value="SSU_processome_Utp12"/>
</dbReference>
<proteinExistence type="inferred from homology"/>
<evidence type="ECO:0000259" key="5">
    <source>
        <dbReference type="Pfam" id="PF04003"/>
    </source>
</evidence>
<keyword evidence="7" id="KW-1185">Reference proteome</keyword>
<keyword evidence="2" id="KW-0539">Nucleus</keyword>
<evidence type="ECO:0000256" key="3">
    <source>
        <dbReference type="ARBA" id="ARBA00038335"/>
    </source>
</evidence>
<dbReference type="VEuPathDB" id="FungiDB:jhhlp_002657"/>
<feature type="compositionally biased region" description="Acidic residues" evidence="4">
    <location>
        <begin position="312"/>
        <end position="321"/>
    </location>
</feature>
<name>A0A2N3NEN8_9PEZI</name>
<comment type="caution">
    <text evidence="6">The sequence shown here is derived from an EMBL/GenBank/DDBJ whole genome shotgun (WGS) entry which is preliminary data.</text>
</comment>
<gene>
    <name evidence="6" type="ORF">jhhlp_002657</name>
</gene>
<dbReference type="GO" id="GO:0005730">
    <property type="term" value="C:nucleolus"/>
    <property type="evidence" value="ECO:0007669"/>
    <property type="project" value="TreeGrafter"/>
</dbReference>
<dbReference type="GO" id="GO:0000462">
    <property type="term" value="P:maturation of SSU-rRNA from tricistronic rRNA transcript (SSU-rRNA, 5.8S rRNA, LSU-rRNA)"/>
    <property type="evidence" value="ECO:0007669"/>
    <property type="project" value="TreeGrafter"/>
</dbReference>
<evidence type="ECO:0000256" key="2">
    <source>
        <dbReference type="ARBA" id="ARBA00023242"/>
    </source>
</evidence>
<dbReference type="Pfam" id="PF04003">
    <property type="entry name" value="Utp12"/>
    <property type="match status" value="1"/>
</dbReference>
<sequence length="406" mass="44009">MSTKRKAPSKLAAPSIKPSARMPIKRSIDEKNASVAESDALGMPNTIEISSDSESEEDVSDDEEDAEDEEMQDASPDDDVDDAKANASEEPTRKRVNGGATQTAKNEEDDESDSDADAAPTFGDLLREQQTIDVHAALSGQADASGSLTTQNTTRTITVPSASSLGTVLNQALRTDDTELLESCFATTDLAVVHNTIERLDSSLAANLLMQLGSRLHQRPGRAGTLMHWVQWTLVVHGGALAAQPEALSKLTKLQKVLAMRARGLNSLLVLKGKLDLLDAQLKLRKKMQARQMRKPGGDEDEDEDENVIYVEGENDVDDEQSGSRRKRTVVEDDDEVDELLLANGIGGDSDDEEDDFGEDGSEDEAVDESLDEDEVNYDDVDDSMAEDDDSDDAAPPAKRINKSFS</sequence>
<evidence type="ECO:0000256" key="4">
    <source>
        <dbReference type="SAM" id="MobiDB-lite"/>
    </source>
</evidence>
<reference evidence="6 7" key="1">
    <citation type="journal article" date="2017" name="G3 (Bethesda)">
        <title>First Draft Genome Sequence of the Pathogenic Fungus Lomentospora prolificans (Formerly Scedosporium prolificans).</title>
        <authorList>
            <person name="Luo R."/>
            <person name="Zimin A."/>
            <person name="Workman R."/>
            <person name="Fan Y."/>
            <person name="Pertea G."/>
            <person name="Grossman N."/>
            <person name="Wear M.P."/>
            <person name="Jia B."/>
            <person name="Miller H."/>
            <person name="Casadevall A."/>
            <person name="Timp W."/>
            <person name="Zhang S.X."/>
            <person name="Salzberg S.L."/>
        </authorList>
    </citation>
    <scope>NUCLEOTIDE SEQUENCE [LARGE SCALE GENOMIC DNA]</scope>
    <source>
        <strain evidence="6 7">JHH-5317</strain>
    </source>
</reference>
<evidence type="ECO:0000313" key="6">
    <source>
        <dbReference type="EMBL" id="PKS10899.1"/>
    </source>
</evidence>
<feature type="compositionally biased region" description="Acidic residues" evidence="4">
    <location>
        <begin position="107"/>
        <end position="116"/>
    </location>
</feature>
<dbReference type="AlphaFoldDB" id="A0A2N3NEN8"/>
<dbReference type="PANTHER" id="PTHR44267:SF1">
    <property type="entry name" value="WD REPEAT-CONTAINING PROTEIN 43"/>
    <property type="match status" value="1"/>
</dbReference>
<feature type="domain" description="Small-subunit processome Utp12" evidence="5">
    <location>
        <begin position="177"/>
        <end position="279"/>
    </location>
</feature>
<dbReference type="Proteomes" id="UP000233524">
    <property type="component" value="Unassembled WGS sequence"/>
</dbReference>
<organism evidence="6 7">
    <name type="scientific">Lomentospora prolificans</name>
    <dbReference type="NCBI Taxonomy" id="41688"/>
    <lineage>
        <taxon>Eukaryota</taxon>
        <taxon>Fungi</taxon>
        <taxon>Dikarya</taxon>
        <taxon>Ascomycota</taxon>
        <taxon>Pezizomycotina</taxon>
        <taxon>Sordariomycetes</taxon>
        <taxon>Hypocreomycetidae</taxon>
        <taxon>Microascales</taxon>
        <taxon>Microascaceae</taxon>
        <taxon>Lomentospora</taxon>
    </lineage>
</organism>
<feature type="region of interest" description="Disordered" evidence="4">
    <location>
        <begin position="312"/>
        <end position="406"/>
    </location>
</feature>
<dbReference type="EMBL" id="NLAX01000008">
    <property type="protein sequence ID" value="PKS10899.1"/>
    <property type="molecule type" value="Genomic_DNA"/>
</dbReference>
<comment type="subcellular location">
    <subcellularLocation>
        <location evidence="1">Nucleus</location>
    </subcellularLocation>
</comment>
<evidence type="ECO:0000256" key="1">
    <source>
        <dbReference type="ARBA" id="ARBA00004123"/>
    </source>
</evidence>
<dbReference type="STRING" id="41688.A0A2N3NEN8"/>
<evidence type="ECO:0000313" key="7">
    <source>
        <dbReference type="Proteomes" id="UP000233524"/>
    </source>
</evidence>
<comment type="similarity">
    <text evidence="3">Belongs to the UTP5 family.</text>
</comment>